<protein>
    <submittedName>
        <fullName evidence="2">Uncharacterized protein</fullName>
    </submittedName>
</protein>
<dbReference type="EMBL" id="LHQL01000014">
    <property type="protein sequence ID" value="OOQ47516.1"/>
    <property type="molecule type" value="Genomic_DNA"/>
</dbReference>
<accession>A0AAE7CNU8</accession>
<dbReference type="AlphaFoldDB" id="A0AAE7CNU8"/>
<reference evidence="1 3" key="1">
    <citation type="submission" date="2015-07" db="EMBL/GenBank/DDBJ databases">
        <title>Draft Genome Sequence of Streptomyces antibioticus, IMRU 3720 reveals insights in the evolution of actinomycin biosynthetic gene clusters in Streptomyces.</title>
        <authorList>
            <person name="Crnovcic I."/>
            <person name="Ruckert C."/>
            <person name="Kalinowksi J."/>
            <person name="Keller U."/>
        </authorList>
    </citation>
    <scope>NUCLEOTIDE SEQUENCE [LARGE SCALE GENOMIC DNA]</scope>
    <source>
        <strain evidence="1 3">DSM 41481</strain>
    </source>
</reference>
<organism evidence="2 4">
    <name type="scientific">Streptomyces antibioticus</name>
    <dbReference type="NCBI Taxonomy" id="1890"/>
    <lineage>
        <taxon>Bacteria</taxon>
        <taxon>Bacillati</taxon>
        <taxon>Actinomycetota</taxon>
        <taxon>Actinomycetes</taxon>
        <taxon>Kitasatosporales</taxon>
        <taxon>Streptomycetaceae</taxon>
        <taxon>Streptomyces</taxon>
    </lineage>
</organism>
<evidence type="ECO:0000313" key="2">
    <source>
        <dbReference type="EMBL" id="QIT47842.1"/>
    </source>
</evidence>
<sequence>MGYDIHITRREDWWDEGGPGIATHEWEAVVESDADLSMIPPPSEWSGPSQWSAVMTTHPDEERFGTALHWASGEIRAKNPSDILIAKMRQVAKALNARVQGDDGEYYDE</sequence>
<evidence type="ECO:0000313" key="1">
    <source>
        <dbReference type="EMBL" id="OOQ47516.1"/>
    </source>
</evidence>
<gene>
    <name evidence="1" type="ORF">AFM16_32895</name>
    <name evidence="2" type="ORF">HCX60_33460</name>
</gene>
<reference evidence="2 4" key="2">
    <citation type="submission" date="2020-03" db="EMBL/GenBank/DDBJ databases">
        <title>Is there a link between lipid content and antibiotic production in Streptomyces?</title>
        <authorList>
            <person name="David M."/>
            <person name="Lejeune C."/>
            <person name="Abreu S."/>
            <person name="Thibessard A."/>
            <person name="Leblond P."/>
            <person name="Chaminade P."/>
            <person name="Virolle M.-J."/>
        </authorList>
    </citation>
    <scope>NUCLEOTIDE SEQUENCE [LARGE SCALE GENOMIC DNA]</scope>
    <source>
        <strain evidence="2 4">DSM 41481</strain>
    </source>
</reference>
<dbReference type="Proteomes" id="UP000190306">
    <property type="component" value="Chromosome"/>
</dbReference>
<evidence type="ECO:0000313" key="4">
    <source>
        <dbReference type="Proteomes" id="UP000502504"/>
    </source>
</evidence>
<dbReference type="EMBL" id="CP050692">
    <property type="protein sequence ID" value="QIT47842.1"/>
    <property type="molecule type" value="Genomic_DNA"/>
</dbReference>
<evidence type="ECO:0000313" key="3">
    <source>
        <dbReference type="Proteomes" id="UP000190306"/>
    </source>
</evidence>
<keyword evidence="3" id="KW-1185">Reference proteome</keyword>
<dbReference type="Proteomes" id="UP000502504">
    <property type="component" value="Chromosome"/>
</dbReference>
<name>A0AAE7CNU8_STRAT</name>
<dbReference type="RefSeq" id="WP_030790481.1">
    <property type="nucleotide sequence ID" value="NZ_CM007717.1"/>
</dbReference>
<proteinExistence type="predicted"/>